<evidence type="ECO:0000313" key="3">
    <source>
        <dbReference type="EMBL" id="CAL6018987.1"/>
    </source>
</evidence>
<dbReference type="InterPro" id="IPR037520">
    <property type="entry name" value="Folliculin/SMCR8_longin"/>
</dbReference>
<evidence type="ECO:0000313" key="4">
    <source>
        <dbReference type="Proteomes" id="UP001642409"/>
    </source>
</evidence>
<dbReference type="EMBL" id="CAXDID020000082">
    <property type="protein sequence ID" value="CAL6018987.1"/>
    <property type="molecule type" value="Genomic_DNA"/>
</dbReference>
<sequence>MTDNSDILICAEFKQILGPSIIFTVPQQPRIQTKSVKETEDVLNALTLKAMSMKFTFDDSQKSEQTSPYNDDSYIVMEFDELKRYTCMWYFTYLPDLSARGFSRRIGIAYICPFKEKLMRHMDCLSYAFQQALLCLKYPLCAVYRYESVEYAAILDNSIQKVKDKLSCLDVDDDMKAELVKQTSNYTVEGVQLLLQQIIDLKYFILNKHALIHMKHVPLFFMLFQTEEITDLINYTEFATFQFDVNYLKKEKKILPKLHIIPENFKSLVTIPPHELRIQKRQELRTLDQIATPGFFNYFRTLLTLIFNYFSQSIADLEFSEIMTQYNTQALVQSKKLKGIWFGQKFFLPCELDEAFALSYTFQPYKRYRDLYIPVESFKLKDQIMDENNYQILDFNGEPVLSINMPYQQITDKFYIAYHSMFPYLPALQPSPSNLTQAMPSYGHLFYYFKEIFNDKLVKTLVTQLLAGYQVLIMTDEKAFGILMQQILDPFIIGQNYQQNRSIMDQFSEGLLEKHIIHQLTILHYTHKQSGIKVFADQIMKSQMTFVDFQFKAKLVTFNGQHQTCTIAEDLLLQKETPTVFCISRRLECCFRKYVLESLYNDKLKKTYKTGEDQRIAERIKQIVDDKEALVFVTGQKKKNDTYKLTNGFQESLNKSGIHIMVLQELQKEEQQVEESVSSLIPESQLLKK</sequence>
<evidence type="ECO:0000313" key="2">
    <source>
        <dbReference type="EMBL" id="CAI9926227.1"/>
    </source>
</evidence>
<protein>
    <recommendedName>
        <fullName evidence="1">Folliculin/SMCR8 longin domain-containing protein</fullName>
    </recommendedName>
</protein>
<organism evidence="2">
    <name type="scientific">Hexamita inflata</name>
    <dbReference type="NCBI Taxonomy" id="28002"/>
    <lineage>
        <taxon>Eukaryota</taxon>
        <taxon>Metamonada</taxon>
        <taxon>Diplomonadida</taxon>
        <taxon>Hexamitidae</taxon>
        <taxon>Hexamitinae</taxon>
        <taxon>Hexamita</taxon>
    </lineage>
</organism>
<feature type="domain" description="Folliculin/SMCR8 longin" evidence="1">
    <location>
        <begin position="37"/>
        <end position="137"/>
    </location>
</feature>
<gene>
    <name evidence="2" type="ORF">HINF_LOCUS13872</name>
    <name evidence="3" type="ORF">HINF_LOCUS26729</name>
</gene>
<dbReference type="GO" id="GO:0005096">
    <property type="term" value="F:GTPase activator activity"/>
    <property type="evidence" value="ECO:0007669"/>
    <property type="project" value="InterPro"/>
</dbReference>
<dbReference type="AlphaFoldDB" id="A0AA86NTE5"/>
<dbReference type="EMBL" id="CATOUU010000367">
    <property type="protein sequence ID" value="CAI9926227.1"/>
    <property type="molecule type" value="Genomic_DNA"/>
</dbReference>
<keyword evidence="4" id="KW-1185">Reference proteome</keyword>
<dbReference type="Proteomes" id="UP001642409">
    <property type="component" value="Unassembled WGS sequence"/>
</dbReference>
<proteinExistence type="predicted"/>
<accession>A0AA86NTE5</accession>
<name>A0AA86NTE5_9EUKA</name>
<dbReference type="Pfam" id="PF11704">
    <property type="entry name" value="Folliculin"/>
    <property type="match status" value="1"/>
</dbReference>
<evidence type="ECO:0000259" key="1">
    <source>
        <dbReference type="Pfam" id="PF11704"/>
    </source>
</evidence>
<reference evidence="2" key="1">
    <citation type="submission" date="2023-06" db="EMBL/GenBank/DDBJ databases">
        <authorList>
            <person name="Kurt Z."/>
        </authorList>
    </citation>
    <scope>NUCLEOTIDE SEQUENCE</scope>
</reference>
<reference evidence="3 4" key="2">
    <citation type="submission" date="2024-07" db="EMBL/GenBank/DDBJ databases">
        <authorList>
            <person name="Akdeniz Z."/>
        </authorList>
    </citation>
    <scope>NUCLEOTIDE SEQUENCE [LARGE SCALE GENOMIC DNA]</scope>
</reference>
<comment type="caution">
    <text evidence="2">The sequence shown here is derived from an EMBL/GenBank/DDBJ whole genome shotgun (WGS) entry which is preliminary data.</text>
</comment>